<keyword evidence="2" id="KW-1185">Reference proteome</keyword>
<name>A0AAP0JIF3_9MAGN</name>
<gene>
    <name evidence="1" type="ORF">Scep_013088</name>
</gene>
<accession>A0AAP0JIF3</accession>
<comment type="caution">
    <text evidence="1">The sequence shown here is derived from an EMBL/GenBank/DDBJ whole genome shotgun (WGS) entry which is preliminary data.</text>
</comment>
<evidence type="ECO:0000313" key="1">
    <source>
        <dbReference type="EMBL" id="KAK9133560.1"/>
    </source>
</evidence>
<reference evidence="1 2" key="1">
    <citation type="submission" date="2024-01" db="EMBL/GenBank/DDBJ databases">
        <title>Genome assemblies of Stephania.</title>
        <authorList>
            <person name="Yang L."/>
        </authorList>
    </citation>
    <scope>NUCLEOTIDE SEQUENCE [LARGE SCALE GENOMIC DNA]</scope>
    <source>
        <strain evidence="1">JXDWG</strain>
        <tissue evidence="1">Leaf</tissue>
    </source>
</reference>
<sequence>MRRQNSCSNPLKSSLNPMFRIMKCWKEYVGEPFLSLALHVGGSAKSVGLLEMWGAYYSLTLAWS</sequence>
<evidence type="ECO:0000313" key="2">
    <source>
        <dbReference type="Proteomes" id="UP001419268"/>
    </source>
</evidence>
<dbReference type="Proteomes" id="UP001419268">
    <property type="component" value="Unassembled WGS sequence"/>
</dbReference>
<organism evidence="1 2">
    <name type="scientific">Stephania cephalantha</name>
    <dbReference type="NCBI Taxonomy" id="152367"/>
    <lineage>
        <taxon>Eukaryota</taxon>
        <taxon>Viridiplantae</taxon>
        <taxon>Streptophyta</taxon>
        <taxon>Embryophyta</taxon>
        <taxon>Tracheophyta</taxon>
        <taxon>Spermatophyta</taxon>
        <taxon>Magnoliopsida</taxon>
        <taxon>Ranunculales</taxon>
        <taxon>Menispermaceae</taxon>
        <taxon>Menispermoideae</taxon>
        <taxon>Cissampelideae</taxon>
        <taxon>Stephania</taxon>
    </lineage>
</organism>
<protein>
    <submittedName>
        <fullName evidence="1">Uncharacterized protein</fullName>
    </submittedName>
</protein>
<proteinExistence type="predicted"/>
<dbReference type="EMBL" id="JBBNAG010000005">
    <property type="protein sequence ID" value="KAK9133560.1"/>
    <property type="molecule type" value="Genomic_DNA"/>
</dbReference>
<dbReference type="AlphaFoldDB" id="A0AAP0JIF3"/>